<sequence>MSSKNVSSSPTGDKEDKEETEKRDKEENNDQNIISLQLGDVIRIEDATNDILNNNTFIIDYIDREIIKLIQIEDLNAVQLRINEDGTIGSGSISTIDLLYRNDKLGYSRQNDLLPGTWINVFFGGETPVVITGEITNLEEDMIEIQTYPDGDTLYINFGYKGIPLDLPIETIEIRKAPEKFVAPLLEEVSAETKPVLGEAEEAEEGEDESFGSELEPLAEMEKERGVPVPTKDVKNQLKEFIIRADEIHFGRELGPITQYVDVDASQQRFSIEMQTNDMLDELLSKVPNAQRTSKVLNNIHILIERFKQLRSQFSEVDNFGNIISAKIKGADWKPLAQDLVKMKVLLFWLLPVVKNVKKVYNISTKEDTDYPDIATFVTFDDVEKMKTIIDNYHSNNVPVEQNKYINMMSELNPHFTPFEEVNPELNSDIIYSFNVENELNTIVDNLGEFYSSIAENDAIKSRKFVIQKYNTALSRLEASQLTGSKMIAHRINIGQSDTMELKSIVSLPEPTIRFSNINLPGTSILEKANLNTVFLNYWQLLKQKTNVNMVNVDNLDTELEFDETNFVNNIKSYVLEFKEEYKSMTPLEIYKKYLNVVVPKTRVLFNLMKKYIIGKLSVKDVVGYLEPFLVYTDDLTYMQFKEINQFLEVKISEYNKKFIERSKAFSIIKRIDTFSHKVSNNKILGLLLNPRTQKEVFGESYDLPNENMTNSESIAKIIKTDFGNVFNSAVSLENLNLMLPQDVSALIEEQREALEAGVEEAKETNKCATFVIAKQYSNVEELTADNGKTIYFDRKYDNTLYSILDDYEKEQMKMDPDEFKIFLVGKLKSKYKYGEKDAEYMAETLIDGVKRVVDGNVAAVFVLDEDKVKYYRRVDNRWELDETINADSFNATSQDLLCNFQNSCIEVEQKFGAQCESYDLNKKELQQKALRSIVDEFDKNYQSSKEELELRIHQQFDYFIGIMDKLKEIERNRVYKYNYEQYNMGVQTEESSLANIEEIVVSPFLKLRDMILGQSDFVKKQDDIVRFGNRFTRDAIVDRGSSVTIGSEDPHWRYCIETNTKLLPNFLYELASQFIEEPNRYIQLMDEIIKTNGTISDDGDAWVDKYSGYIIRKIDYDIDEGYEEGFKVSSREVMEQDAGDALLSGSNKQIKYQTLETQMAANVINAMAANMGINIEENREFMLKIFNAALPLALPTEADYKKRVEDAAKRGKTMTDYKKVYNVTILYLTLGALLIGIQVSIPSIKTRKTFPGCVRSFVGFPYDGVGDLSALNYLCCIAYKIRKAGDDPWSGFSGVKESTIATKLKEAIETYYLANVDVMQKFREKTDYLLANPEEDIPKEHDLSQWLNFLPPLVPFKLKHLENISEQFKSTFLRDLKTGSREQREKMLIIESKIIYFSLALQEKIQKIIAKKQMLLANSVNEPFLENACCNTESRGETTTLEYFEKEDADIKQFNEIVQQLSNILYDVNHITEAPYLFSRENTKNIYPPLSDEFSEETIYRAFITFCRFNSLVSLNEDLVAICTDKPDYLNMADSISEKIRKLKQDGRIYNNDAMLRLLQIIGRQNIVHLSMYEPTITPIQKIRVILEDVIDESDDVVPRSLVKNITEILDTYDIAVQEDTEEMRKLKNYLARSNGELKKEIFDFLSKYGTLTKRDKAKMKDVLDRLVLWEDLDMQSLAKESTSISDDAMYNAIEFIKSYLQNILKTFPNMIINSVDFQDVRVPTYLGLSRKHATDIKTFVGQYYASLNAFYKNKGLTNVLRFIQERTDNLLLLANNTPAFTNIKYKETSNHSIFDRKTSLLLFENYFLQALREYVRLADDESMIVKEMPMDPEEELEARTVDYLEEMEQRLAFTRVGESTQVQVGNMKDLKERTAKLLISYLNIMNDHKNLIDFSYERIMDLVFKTREREKDTFTDRLKAKSDEERNVDTILKINKLGVWSKGLQKGLTSYVKEDYDDEREYMEQLAEVERKVMKNKNVNAANAEQFLEDFLEEQESAAFIDKEEADIGFLTEDYMDGDYQGGEEENYGDYN</sequence>
<feature type="region of interest" description="Disordered" evidence="1">
    <location>
        <begin position="193"/>
        <end position="226"/>
    </location>
</feature>
<dbReference type="EMBL" id="MN739930">
    <property type="protein sequence ID" value="QHT78267.1"/>
    <property type="molecule type" value="Genomic_DNA"/>
</dbReference>
<feature type="compositionally biased region" description="Acidic residues" evidence="1">
    <location>
        <begin position="199"/>
        <end position="211"/>
    </location>
</feature>
<feature type="compositionally biased region" description="Polar residues" evidence="1">
    <location>
        <begin position="1"/>
        <end position="11"/>
    </location>
</feature>
<reference evidence="2" key="1">
    <citation type="journal article" date="2020" name="Nature">
        <title>Giant virus diversity and host interactions through global metagenomics.</title>
        <authorList>
            <person name="Schulz F."/>
            <person name="Roux S."/>
            <person name="Paez-Espino D."/>
            <person name="Jungbluth S."/>
            <person name="Walsh D.A."/>
            <person name="Denef V.J."/>
            <person name="McMahon K.D."/>
            <person name="Konstantinidis K.T."/>
            <person name="Eloe-Fadrosh E.A."/>
            <person name="Kyrpides N.C."/>
            <person name="Woyke T."/>
        </authorList>
    </citation>
    <scope>NUCLEOTIDE SEQUENCE</scope>
    <source>
        <strain evidence="2">GVMAG-M-3300023179-91</strain>
    </source>
</reference>
<feature type="compositionally biased region" description="Basic and acidic residues" evidence="1">
    <location>
        <begin position="12"/>
        <end position="28"/>
    </location>
</feature>
<proteinExistence type="predicted"/>
<feature type="region of interest" description="Disordered" evidence="1">
    <location>
        <begin position="1"/>
        <end position="30"/>
    </location>
</feature>
<name>A0A6C0HD30_9ZZZZ</name>
<protein>
    <submittedName>
        <fullName evidence="2">Uncharacterized protein</fullName>
    </submittedName>
</protein>
<evidence type="ECO:0000313" key="2">
    <source>
        <dbReference type="EMBL" id="QHT78267.1"/>
    </source>
</evidence>
<accession>A0A6C0HD30</accession>
<organism evidence="2">
    <name type="scientific">viral metagenome</name>
    <dbReference type="NCBI Taxonomy" id="1070528"/>
    <lineage>
        <taxon>unclassified sequences</taxon>
        <taxon>metagenomes</taxon>
        <taxon>organismal metagenomes</taxon>
    </lineage>
</organism>
<evidence type="ECO:0000256" key="1">
    <source>
        <dbReference type="SAM" id="MobiDB-lite"/>
    </source>
</evidence>